<reference evidence="2" key="1">
    <citation type="submission" date="2020-05" db="EMBL/GenBank/DDBJ databases">
        <title>Phylogenomic resolution of chytrid fungi.</title>
        <authorList>
            <person name="Stajich J.E."/>
            <person name="Amses K."/>
            <person name="Simmons R."/>
            <person name="Seto K."/>
            <person name="Myers J."/>
            <person name="Bonds A."/>
            <person name="Quandt C.A."/>
            <person name="Barry K."/>
            <person name="Liu P."/>
            <person name="Grigoriev I."/>
            <person name="Longcore J.E."/>
            <person name="James T.Y."/>
        </authorList>
    </citation>
    <scope>NUCLEOTIDE SEQUENCE</scope>
    <source>
        <strain evidence="2">JEL0318</strain>
    </source>
</reference>
<feature type="compositionally biased region" description="Pro residues" evidence="1">
    <location>
        <begin position="71"/>
        <end position="83"/>
    </location>
</feature>
<keyword evidence="3" id="KW-1185">Reference proteome</keyword>
<gene>
    <name evidence="2" type="ORF">HK097_002004</name>
</gene>
<comment type="caution">
    <text evidence="2">The sequence shown here is derived from an EMBL/GenBank/DDBJ whole genome shotgun (WGS) entry which is preliminary data.</text>
</comment>
<accession>A0AAD5X1I6</accession>
<proteinExistence type="predicted"/>
<feature type="compositionally biased region" description="Polar residues" evidence="1">
    <location>
        <begin position="87"/>
        <end position="113"/>
    </location>
</feature>
<feature type="region of interest" description="Disordered" evidence="1">
    <location>
        <begin position="1"/>
        <end position="162"/>
    </location>
</feature>
<dbReference type="AlphaFoldDB" id="A0AAD5X1I6"/>
<feature type="compositionally biased region" description="Basic and acidic residues" evidence="1">
    <location>
        <begin position="207"/>
        <end position="254"/>
    </location>
</feature>
<dbReference type="Proteomes" id="UP001212841">
    <property type="component" value="Unassembled WGS sequence"/>
</dbReference>
<organism evidence="2 3">
    <name type="scientific">Rhizophlyctis rosea</name>
    <dbReference type="NCBI Taxonomy" id="64517"/>
    <lineage>
        <taxon>Eukaryota</taxon>
        <taxon>Fungi</taxon>
        <taxon>Fungi incertae sedis</taxon>
        <taxon>Chytridiomycota</taxon>
        <taxon>Chytridiomycota incertae sedis</taxon>
        <taxon>Chytridiomycetes</taxon>
        <taxon>Rhizophlyctidales</taxon>
        <taxon>Rhizophlyctidaceae</taxon>
        <taxon>Rhizophlyctis</taxon>
    </lineage>
</organism>
<dbReference type="EMBL" id="JADGJD010001414">
    <property type="protein sequence ID" value="KAJ3042510.1"/>
    <property type="molecule type" value="Genomic_DNA"/>
</dbReference>
<evidence type="ECO:0000256" key="1">
    <source>
        <dbReference type="SAM" id="MobiDB-lite"/>
    </source>
</evidence>
<feature type="non-terminal residue" evidence="2">
    <location>
        <position position="274"/>
    </location>
</feature>
<protein>
    <submittedName>
        <fullName evidence="2">Uncharacterized protein</fullName>
    </submittedName>
</protein>
<evidence type="ECO:0000313" key="3">
    <source>
        <dbReference type="Proteomes" id="UP001212841"/>
    </source>
</evidence>
<name>A0AAD5X1I6_9FUNG</name>
<sequence length="274" mass="30498">GSRSGKKVRPGSSKRRTSRFKVLVTPGPPSTKTKQASHHHSESTLAPAAEHNPLSNHHHPPSTPPTQHDPSPSPDPPKPPTPPTLISRPQTGSIAYTIPNITPQHSSVSTLKFDSSDDESPPTIPLHTSTTAENDQTPGGTPQKGGTTYSVQKPGERQEERQVSCILGDECRKLRKGVSADDGVLQSKKKRALQRMEEARRLEAEMAAKRREEEEKVKEERRRMYAEEQRQRLEERARRRSEIQAQEREREVESQSRGGGYSIHFPLTNAPSKA</sequence>
<feature type="region of interest" description="Disordered" evidence="1">
    <location>
        <begin position="207"/>
        <end position="274"/>
    </location>
</feature>
<feature type="compositionally biased region" description="Basic residues" evidence="1">
    <location>
        <begin position="1"/>
        <end position="19"/>
    </location>
</feature>
<feature type="compositionally biased region" description="Polar residues" evidence="1">
    <location>
        <begin position="126"/>
        <end position="135"/>
    </location>
</feature>
<feature type="compositionally biased region" description="Low complexity" evidence="1">
    <location>
        <begin position="136"/>
        <end position="148"/>
    </location>
</feature>
<evidence type="ECO:0000313" key="2">
    <source>
        <dbReference type="EMBL" id="KAJ3042510.1"/>
    </source>
</evidence>